<feature type="domain" description="Nudix hydrolase" evidence="12">
    <location>
        <begin position="4"/>
        <end position="139"/>
    </location>
</feature>
<protein>
    <recommendedName>
        <fullName evidence="11">8-oxo-dGTP diphosphatase</fullName>
        <ecNumber evidence="11">3.6.1.55</ecNumber>
    </recommendedName>
</protein>
<comment type="similarity">
    <text evidence="2">Belongs to the Nudix hydrolase family.</text>
</comment>
<dbReference type="Pfam" id="PF00293">
    <property type="entry name" value="NUDIX"/>
    <property type="match status" value="1"/>
</dbReference>
<dbReference type="RefSeq" id="WP_007928005.1">
    <property type="nucleotide sequence ID" value="NZ_ALWX01000047.1"/>
</dbReference>
<evidence type="ECO:0000256" key="8">
    <source>
        <dbReference type="ARBA" id="ARBA00022842"/>
    </source>
</evidence>
<dbReference type="PANTHER" id="PTHR47707">
    <property type="entry name" value="8-OXO-DGTP DIPHOSPHATASE"/>
    <property type="match status" value="1"/>
</dbReference>
<dbReference type="GO" id="GO:0046872">
    <property type="term" value="F:metal ion binding"/>
    <property type="evidence" value="ECO:0007669"/>
    <property type="project" value="UniProtKB-KW"/>
</dbReference>
<dbReference type="InterPro" id="IPR020476">
    <property type="entry name" value="Nudix_hydrolase"/>
</dbReference>
<dbReference type="GO" id="GO:0006281">
    <property type="term" value="P:DNA repair"/>
    <property type="evidence" value="ECO:0007669"/>
    <property type="project" value="UniProtKB-KW"/>
</dbReference>
<keyword evidence="7 13" id="KW-0378">Hydrolase</keyword>
<evidence type="ECO:0000256" key="10">
    <source>
        <dbReference type="ARBA" id="ARBA00035861"/>
    </source>
</evidence>
<evidence type="ECO:0000256" key="6">
    <source>
        <dbReference type="ARBA" id="ARBA00022763"/>
    </source>
</evidence>
<evidence type="ECO:0000256" key="5">
    <source>
        <dbReference type="ARBA" id="ARBA00022723"/>
    </source>
</evidence>
<evidence type="ECO:0000256" key="9">
    <source>
        <dbReference type="ARBA" id="ARBA00023204"/>
    </source>
</evidence>
<accession>K1DWC0</accession>
<dbReference type="GO" id="GO:0035539">
    <property type="term" value="F:8-oxo-7,8-dihydrodeoxyguanosine triphosphate pyrophosphatase activity"/>
    <property type="evidence" value="ECO:0007669"/>
    <property type="project" value="UniProtKB-EC"/>
</dbReference>
<dbReference type="PATRIC" id="fig|1210046.3.peg.2088"/>
<evidence type="ECO:0000256" key="4">
    <source>
        <dbReference type="ARBA" id="ARBA00022705"/>
    </source>
</evidence>
<dbReference type="AlphaFoldDB" id="K1DWC0"/>
<dbReference type="PROSITE" id="PS51462">
    <property type="entry name" value="NUDIX"/>
    <property type="match status" value="1"/>
</dbReference>
<dbReference type="InterPro" id="IPR047127">
    <property type="entry name" value="MutT-like"/>
</dbReference>
<keyword evidence="5" id="KW-0479">Metal-binding</keyword>
<dbReference type="InterPro" id="IPR000086">
    <property type="entry name" value="NUDIX_hydrolase_dom"/>
</dbReference>
<dbReference type="eggNOG" id="COG0494">
    <property type="taxonomic scope" value="Bacteria"/>
</dbReference>
<comment type="catalytic activity">
    <reaction evidence="10">
        <text>8-oxo-dGTP + H2O = 8-oxo-dGMP + diphosphate + H(+)</text>
        <dbReference type="Rhea" id="RHEA:31575"/>
        <dbReference type="ChEBI" id="CHEBI:15377"/>
        <dbReference type="ChEBI" id="CHEBI:15378"/>
        <dbReference type="ChEBI" id="CHEBI:33019"/>
        <dbReference type="ChEBI" id="CHEBI:63224"/>
        <dbReference type="ChEBI" id="CHEBI:77896"/>
        <dbReference type="EC" id="3.6.1.55"/>
    </reaction>
</comment>
<evidence type="ECO:0000256" key="11">
    <source>
        <dbReference type="ARBA" id="ARBA00038905"/>
    </source>
</evidence>
<keyword evidence="3" id="KW-0515">Mutator protein</keyword>
<dbReference type="GO" id="GO:0006260">
    <property type="term" value="P:DNA replication"/>
    <property type="evidence" value="ECO:0007669"/>
    <property type="project" value="UniProtKB-KW"/>
</dbReference>
<dbReference type="PANTHER" id="PTHR47707:SF1">
    <property type="entry name" value="NUDIX HYDROLASE FAMILY PROTEIN"/>
    <property type="match status" value="1"/>
</dbReference>
<evidence type="ECO:0000256" key="2">
    <source>
        <dbReference type="ARBA" id="ARBA00005582"/>
    </source>
</evidence>
<evidence type="ECO:0000313" key="13">
    <source>
        <dbReference type="EMBL" id="EKA60795.1"/>
    </source>
</evidence>
<dbReference type="SUPFAM" id="SSF55811">
    <property type="entry name" value="Nudix"/>
    <property type="match status" value="1"/>
</dbReference>
<dbReference type="Proteomes" id="UP000004474">
    <property type="component" value="Unassembled WGS sequence"/>
</dbReference>
<keyword evidence="6" id="KW-0227">DNA damage</keyword>
<dbReference type="EC" id="3.6.1.55" evidence="11"/>
<name>K1DWC0_9MICO</name>
<evidence type="ECO:0000313" key="14">
    <source>
        <dbReference type="Proteomes" id="UP000004474"/>
    </source>
</evidence>
<keyword evidence="8" id="KW-0460">Magnesium</keyword>
<proteinExistence type="inferred from homology"/>
<comment type="cofactor">
    <cofactor evidence="1">
        <name>Mg(2+)</name>
        <dbReference type="ChEBI" id="CHEBI:18420"/>
    </cofactor>
</comment>
<evidence type="ECO:0000259" key="12">
    <source>
        <dbReference type="PROSITE" id="PS51462"/>
    </source>
</evidence>
<reference evidence="13 14" key="1">
    <citation type="journal article" date="2012" name="J. Bacteriol.">
        <title>Genome Sequence of Janibacter hoylei MTCC8307, Isolated from the Stratospheric Air.</title>
        <authorList>
            <person name="Pawar S.P."/>
            <person name="Dhotre D.P."/>
            <person name="Shetty S.A."/>
            <person name="Chowdhury S.P."/>
            <person name="Chaudhari B.L."/>
            <person name="Shouche Y.S."/>
        </authorList>
    </citation>
    <scope>NUCLEOTIDE SEQUENCE [LARGE SCALE GENOMIC DNA]</scope>
    <source>
        <strain evidence="13 14">PVAS-1</strain>
    </source>
</reference>
<gene>
    <name evidence="13" type="ORF">B277_10895</name>
</gene>
<keyword evidence="4" id="KW-0235">DNA replication</keyword>
<evidence type="ECO:0000256" key="7">
    <source>
        <dbReference type="ARBA" id="ARBA00022801"/>
    </source>
</evidence>
<keyword evidence="9" id="KW-0234">DNA repair</keyword>
<dbReference type="PRINTS" id="PR00502">
    <property type="entry name" value="NUDIXFAMILY"/>
</dbReference>
<dbReference type="STRING" id="1210046.B277_10895"/>
<sequence length="163" mass="18118">MSEPLHRVAMGLLVTGERVLLAHRHPLRRHYPDCWDGVGGHIEAGESPEQALVRECQEELGVTVTRWRRLAPPVTAWADDLELHPFVVDAWRGTPTNLAPDEHDDLAWVDPGTLGSLRLAHPGLAPPRHDRHEPLSMRNPGFARVGDSCEAGVYRVTRESRGG</sequence>
<dbReference type="GO" id="GO:0044716">
    <property type="term" value="F:8-oxo-GDP phosphatase activity"/>
    <property type="evidence" value="ECO:0007669"/>
    <property type="project" value="TreeGrafter"/>
</dbReference>
<dbReference type="GO" id="GO:0044715">
    <property type="term" value="F:8-oxo-dGDP phosphatase activity"/>
    <property type="evidence" value="ECO:0007669"/>
    <property type="project" value="TreeGrafter"/>
</dbReference>
<comment type="caution">
    <text evidence="13">The sequence shown here is derived from an EMBL/GenBank/DDBJ whole genome shotgun (WGS) entry which is preliminary data.</text>
</comment>
<evidence type="ECO:0000256" key="1">
    <source>
        <dbReference type="ARBA" id="ARBA00001946"/>
    </source>
</evidence>
<dbReference type="GO" id="GO:0008413">
    <property type="term" value="F:8-oxo-7,8-dihydroguanosine triphosphate pyrophosphatase activity"/>
    <property type="evidence" value="ECO:0007669"/>
    <property type="project" value="TreeGrafter"/>
</dbReference>
<dbReference type="EMBL" id="ALWX01000047">
    <property type="protein sequence ID" value="EKA60795.1"/>
    <property type="molecule type" value="Genomic_DNA"/>
</dbReference>
<organism evidence="13 14">
    <name type="scientific">Janibacter hoylei PVAS-1</name>
    <dbReference type="NCBI Taxonomy" id="1210046"/>
    <lineage>
        <taxon>Bacteria</taxon>
        <taxon>Bacillati</taxon>
        <taxon>Actinomycetota</taxon>
        <taxon>Actinomycetes</taxon>
        <taxon>Micrococcales</taxon>
        <taxon>Intrasporangiaceae</taxon>
        <taxon>Janibacter</taxon>
    </lineage>
</organism>
<dbReference type="InterPro" id="IPR015797">
    <property type="entry name" value="NUDIX_hydrolase-like_dom_sf"/>
</dbReference>
<evidence type="ECO:0000256" key="3">
    <source>
        <dbReference type="ARBA" id="ARBA00022457"/>
    </source>
</evidence>
<dbReference type="Gene3D" id="3.90.79.10">
    <property type="entry name" value="Nucleoside Triphosphate Pyrophosphohydrolase"/>
    <property type="match status" value="1"/>
</dbReference>